<gene>
    <name evidence="1" type="ORF">NTEN_LOCUS19827</name>
</gene>
<evidence type="ECO:0000313" key="2">
    <source>
        <dbReference type="Proteomes" id="UP000479000"/>
    </source>
</evidence>
<dbReference type="AlphaFoldDB" id="A0A6H5HFU8"/>
<keyword evidence="2" id="KW-1185">Reference proteome</keyword>
<dbReference type="Proteomes" id="UP000479000">
    <property type="component" value="Unassembled WGS sequence"/>
</dbReference>
<sequence length="59" mass="6763">FKKFEKRLRIEGATAIFVNQICPIRSKSWFLKILGANTGRSHLGLYSLKEPIPYLIIVS</sequence>
<name>A0A6H5HFU8_9HEMI</name>
<dbReference type="EMBL" id="CADCXU010029163">
    <property type="protein sequence ID" value="CAB0015487.1"/>
    <property type="molecule type" value="Genomic_DNA"/>
</dbReference>
<organism evidence="1 2">
    <name type="scientific">Nesidiocoris tenuis</name>
    <dbReference type="NCBI Taxonomy" id="355587"/>
    <lineage>
        <taxon>Eukaryota</taxon>
        <taxon>Metazoa</taxon>
        <taxon>Ecdysozoa</taxon>
        <taxon>Arthropoda</taxon>
        <taxon>Hexapoda</taxon>
        <taxon>Insecta</taxon>
        <taxon>Pterygota</taxon>
        <taxon>Neoptera</taxon>
        <taxon>Paraneoptera</taxon>
        <taxon>Hemiptera</taxon>
        <taxon>Heteroptera</taxon>
        <taxon>Panheteroptera</taxon>
        <taxon>Cimicomorpha</taxon>
        <taxon>Miridae</taxon>
        <taxon>Dicyphina</taxon>
        <taxon>Nesidiocoris</taxon>
    </lineage>
</organism>
<reference evidence="1 2" key="1">
    <citation type="submission" date="2020-02" db="EMBL/GenBank/DDBJ databases">
        <authorList>
            <person name="Ferguson B K."/>
        </authorList>
    </citation>
    <scope>NUCLEOTIDE SEQUENCE [LARGE SCALE GENOMIC DNA]</scope>
</reference>
<protein>
    <submittedName>
        <fullName evidence="1">Uncharacterized protein</fullName>
    </submittedName>
</protein>
<feature type="non-terminal residue" evidence="1">
    <location>
        <position position="1"/>
    </location>
</feature>
<accession>A0A6H5HFU8</accession>
<evidence type="ECO:0000313" key="1">
    <source>
        <dbReference type="EMBL" id="CAB0015487.1"/>
    </source>
</evidence>
<proteinExistence type="predicted"/>